<sequence>MPELWSSLHYFNEEFTTRSQKVQGVQMWFSHAGQLPLSLTLTDTEDSSVQPTVDFVKEIIIPYSRRFQRLHLVLRPPQVRDLLSLPSGSLDNLEELHVVLHVGMVPASILPAWKPIISAFSSNAKLRRFRVRLTPLVIPRIFHLPWHKLETFRCDSSLQLEDCHELLLSCQALRKMHIRVFGIRYASVPRIEIPLPNLVNLNVQLCDEEPYDLFFRPLVLPALKTLVIYHYEGLPWSHDMYTSLLERSGCQIEELYLGTLDADSQSIDQVLTCSAKLRSLTISHNTEVEPYVFHKIGNYEIGSSLEQLYLKGTRLLDPILTMLEARQNAMVTDDSTLSPLLFVETHCSDQEQLAYANRIETLQKDGIHLSLTLFPEEHFQL</sequence>
<comment type="caution">
    <text evidence="1">The sequence shown here is derived from an EMBL/GenBank/DDBJ whole genome shotgun (WGS) entry which is preliminary data.</text>
</comment>
<evidence type="ECO:0000313" key="1">
    <source>
        <dbReference type="EMBL" id="PPQ64542.1"/>
    </source>
</evidence>
<dbReference type="OrthoDB" id="3042049at2759"/>
<dbReference type="Proteomes" id="UP000284842">
    <property type="component" value="Unassembled WGS sequence"/>
</dbReference>
<dbReference type="SUPFAM" id="SSF52047">
    <property type="entry name" value="RNI-like"/>
    <property type="match status" value="1"/>
</dbReference>
<evidence type="ECO:0000313" key="2">
    <source>
        <dbReference type="Proteomes" id="UP000284842"/>
    </source>
</evidence>
<accession>A0A409VC02</accession>
<keyword evidence="2" id="KW-1185">Reference proteome</keyword>
<organism evidence="1 2">
    <name type="scientific">Panaeolus cyanescens</name>
    <dbReference type="NCBI Taxonomy" id="181874"/>
    <lineage>
        <taxon>Eukaryota</taxon>
        <taxon>Fungi</taxon>
        <taxon>Dikarya</taxon>
        <taxon>Basidiomycota</taxon>
        <taxon>Agaricomycotina</taxon>
        <taxon>Agaricomycetes</taxon>
        <taxon>Agaricomycetidae</taxon>
        <taxon>Agaricales</taxon>
        <taxon>Agaricineae</taxon>
        <taxon>Galeropsidaceae</taxon>
        <taxon>Panaeolus</taxon>
    </lineage>
</organism>
<dbReference type="Gene3D" id="3.80.10.10">
    <property type="entry name" value="Ribonuclease Inhibitor"/>
    <property type="match status" value="1"/>
</dbReference>
<evidence type="ECO:0008006" key="3">
    <source>
        <dbReference type="Google" id="ProtNLM"/>
    </source>
</evidence>
<gene>
    <name evidence="1" type="ORF">CVT24_008444</name>
</gene>
<reference evidence="1 2" key="1">
    <citation type="journal article" date="2018" name="Evol. Lett.">
        <title>Horizontal gene cluster transfer increased hallucinogenic mushroom diversity.</title>
        <authorList>
            <person name="Reynolds H.T."/>
            <person name="Vijayakumar V."/>
            <person name="Gluck-Thaler E."/>
            <person name="Korotkin H.B."/>
            <person name="Matheny P.B."/>
            <person name="Slot J.C."/>
        </authorList>
    </citation>
    <scope>NUCLEOTIDE SEQUENCE [LARGE SCALE GENOMIC DNA]</scope>
    <source>
        <strain evidence="1 2">2629</strain>
    </source>
</reference>
<proteinExistence type="predicted"/>
<dbReference type="InterPro" id="IPR032675">
    <property type="entry name" value="LRR_dom_sf"/>
</dbReference>
<dbReference type="InParanoid" id="A0A409VC02"/>
<dbReference type="AlphaFoldDB" id="A0A409VC02"/>
<dbReference type="EMBL" id="NHTK01006085">
    <property type="protein sequence ID" value="PPQ64542.1"/>
    <property type="molecule type" value="Genomic_DNA"/>
</dbReference>
<protein>
    <recommendedName>
        <fullName evidence="3">F-box domain-containing protein</fullName>
    </recommendedName>
</protein>
<name>A0A409VC02_9AGAR</name>